<dbReference type="PRINTS" id="PR00081">
    <property type="entry name" value="GDHRDH"/>
</dbReference>
<dbReference type="AlphaFoldDB" id="F0XDF2"/>
<dbReference type="GeneID" id="25974363"/>
<dbReference type="InterPro" id="IPR002347">
    <property type="entry name" value="SDR_fam"/>
</dbReference>
<dbReference type="InParanoid" id="F0XDF2"/>
<dbReference type="eggNOG" id="KOG1014">
    <property type="taxonomic scope" value="Eukaryota"/>
</dbReference>
<organism evidence="2">
    <name type="scientific">Grosmannia clavigera (strain kw1407 / UAMH 11150)</name>
    <name type="common">Blue stain fungus</name>
    <name type="synonym">Graphiocladiella clavigera</name>
    <dbReference type="NCBI Taxonomy" id="655863"/>
    <lineage>
        <taxon>Eukaryota</taxon>
        <taxon>Fungi</taxon>
        <taxon>Dikarya</taxon>
        <taxon>Ascomycota</taxon>
        <taxon>Pezizomycotina</taxon>
        <taxon>Sordariomycetes</taxon>
        <taxon>Sordariomycetidae</taxon>
        <taxon>Ophiostomatales</taxon>
        <taxon>Ophiostomataceae</taxon>
        <taxon>Leptographium</taxon>
    </lineage>
</organism>
<name>F0XDF2_GROCL</name>
<dbReference type="EMBL" id="GL629765">
    <property type="protein sequence ID" value="EFX04552.1"/>
    <property type="molecule type" value="Genomic_DNA"/>
</dbReference>
<dbReference type="PANTHER" id="PTHR43431">
    <property type="entry name" value="OXIDOREDUCTASE, SHORT CHAIN DEHYDROGENASE/REDUCTASE FAMILY (AFU_ORTHOLOGUE AFUA_5G14000)"/>
    <property type="match status" value="1"/>
</dbReference>
<gene>
    <name evidence="1" type="ORF">CMQ_1480</name>
</gene>
<dbReference type="HOGENOM" id="CLU_010194_17_0_1"/>
<dbReference type="SUPFAM" id="SSF51735">
    <property type="entry name" value="NAD(P)-binding Rossmann-fold domains"/>
    <property type="match status" value="1"/>
</dbReference>
<dbReference type="Proteomes" id="UP000007796">
    <property type="component" value="Unassembled WGS sequence"/>
</dbReference>
<reference evidence="1 2" key="1">
    <citation type="journal article" date="2011" name="Proc. Natl. Acad. Sci. U.S.A.">
        <title>Genome and transcriptome analyses of the mountain pine beetle-fungal symbiont Grosmannia clavigera, a lodgepole pine pathogen.</title>
        <authorList>
            <person name="DiGuistini S."/>
            <person name="Wang Y."/>
            <person name="Liao N.Y."/>
            <person name="Taylor G."/>
            <person name="Tanguay P."/>
            <person name="Feau N."/>
            <person name="Henrissat B."/>
            <person name="Chan S.K."/>
            <person name="Hesse-Orce U."/>
            <person name="Alamouti S.M."/>
            <person name="Tsui C.K.M."/>
            <person name="Docking R.T."/>
            <person name="Levasseur A."/>
            <person name="Haridas S."/>
            <person name="Robertson G."/>
            <person name="Birol I."/>
            <person name="Holt R.A."/>
            <person name="Marra M.A."/>
            <person name="Hamelin R.C."/>
            <person name="Hirst M."/>
            <person name="Jones S.J.M."/>
            <person name="Bohlmann J."/>
            <person name="Breuil C."/>
        </authorList>
    </citation>
    <scope>NUCLEOTIDE SEQUENCE [LARGE SCALE GENOMIC DNA]</scope>
    <source>
        <strain evidence="2">kw1407 / UAMH 11150</strain>
    </source>
</reference>
<keyword evidence="2" id="KW-1185">Reference proteome</keyword>
<dbReference type="InterPro" id="IPR036291">
    <property type="entry name" value="NAD(P)-bd_dom_sf"/>
</dbReference>
<dbReference type="STRING" id="655863.F0XDF2"/>
<evidence type="ECO:0000313" key="1">
    <source>
        <dbReference type="EMBL" id="EFX04552.1"/>
    </source>
</evidence>
<dbReference type="RefSeq" id="XP_014174034.1">
    <property type="nucleotide sequence ID" value="XM_014318559.1"/>
</dbReference>
<sequence>MAPKTFYAVIAGVGAGTGRSVALKFAKKYPVALLARKPESYQSIVAEIEKAGGTAIGISTDVTDQKSVEAAFVQLKKEEPFAKSGLAAAVYNASGALGHRTPFLETTIETFDLALAVNPRGLYFFAQSALPLLLASVPDSPIPPTLVVTGATASNRGSARFSAFAAGKFAVRGLTQSLSREFHPQGVHVAHVIIDAVIDIPRTKAYAVNNGAPDGKLSPDAIADEYWHLHNQHRSGFTQELDLRPYVEKF</sequence>
<dbReference type="OrthoDB" id="5399006at2759"/>
<dbReference type="Pfam" id="PF00106">
    <property type="entry name" value="adh_short"/>
    <property type="match status" value="1"/>
</dbReference>
<dbReference type="PANTHER" id="PTHR43431:SF7">
    <property type="entry name" value="OXIDOREDUCTASE, SHORT CHAIN DEHYDROGENASE_REDUCTASE FAMILY (AFU_ORTHOLOGUE AFUA_5G14000)"/>
    <property type="match status" value="1"/>
</dbReference>
<dbReference type="Gene3D" id="3.40.50.720">
    <property type="entry name" value="NAD(P)-binding Rossmann-like Domain"/>
    <property type="match status" value="1"/>
</dbReference>
<evidence type="ECO:0000313" key="2">
    <source>
        <dbReference type="Proteomes" id="UP000007796"/>
    </source>
</evidence>
<accession>F0XDF2</accession>
<proteinExistence type="predicted"/>
<protein>
    <submittedName>
        <fullName evidence="1">Short chain dehydrogenase reductase</fullName>
    </submittedName>
</protein>